<dbReference type="InterPro" id="IPR012347">
    <property type="entry name" value="Ferritin-like"/>
</dbReference>
<evidence type="ECO:0000256" key="1">
    <source>
        <dbReference type="SAM" id="MobiDB-lite"/>
    </source>
</evidence>
<reference evidence="2" key="2">
    <citation type="journal article" date="2021" name="PeerJ">
        <title>Extensive microbial diversity within the chicken gut microbiome revealed by metagenomics and culture.</title>
        <authorList>
            <person name="Gilroy R."/>
            <person name="Ravi A."/>
            <person name="Getino M."/>
            <person name="Pursley I."/>
            <person name="Horton D.L."/>
            <person name="Alikhan N.F."/>
            <person name="Baker D."/>
            <person name="Gharbi K."/>
            <person name="Hall N."/>
            <person name="Watson M."/>
            <person name="Adriaenssens E.M."/>
            <person name="Foster-Nyarko E."/>
            <person name="Jarju S."/>
            <person name="Secka A."/>
            <person name="Antonio M."/>
            <person name="Oren A."/>
            <person name="Chaudhuri R.R."/>
            <person name="La Ragione R."/>
            <person name="Hildebrand F."/>
            <person name="Pallen M.J."/>
        </authorList>
    </citation>
    <scope>NUCLEOTIDE SEQUENCE</scope>
    <source>
        <strain evidence="2">ChiHjej10B9-9673</strain>
    </source>
</reference>
<keyword evidence="2" id="KW-0167">Capsid protein</keyword>
<name>A0A9D1JVE8_9FIRM</name>
<evidence type="ECO:0000313" key="3">
    <source>
        <dbReference type="Proteomes" id="UP000824001"/>
    </source>
</evidence>
<dbReference type="EMBL" id="DVJK01000114">
    <property type="protein sequence ID" value="HIS66743.1"/>
    <property type="molecule type" value="Genomic_DNA"/>
</dbReference>
<dbReference type="Gene3D" id="1.20.1260.10">
    <property type="match status" value="1"/>
</dbReference>
<organism evidence="2 3">
    <name type="scientific">Candidatus Scatomorpha merdipullorum</name>
    <dbReference type="NCBI Taxonomy" id="2840927"/>
    <lineage>
        <taxon>Bacteria</taxon>
        <taxon>Bacillati</taxon>
        <taxon>Bacillota</taxon>
        <taxon>Clostridia</taxon>
        <taxon>Eubacteriales</taxon>
        <taxon>Candidatus Scatomorpha</taxon>
    </lineage>
</organism>
<gene>
    <name evidence="2" type="ORF">IAC18_04175</name>
</gene>
<feature type="region of interest" description="Disordered" evidence="1">
    <location>
        <begin position="63"/>
        <end position="84"/>
    </location>
</feature>
<comment type="caution">
    <text evidence="2">The sequence shown here is derived from an EMBL/GenBank/DDBJ whole genome shotgun (WGS) entry which is preliminary data.</text>
</comment>
<dbReference type="Proteomes" id="UP000824001">
    <property type="component" value="Unassembled WGS sequence"/>
</dbReference>
<dbReference type="InterPro" id="IPR012851">
    <property type="entry name" value="Spore_coat_CotF-like"/>
</dbReference>
<feature type="compositionally biased region" description="Polar residues" evidence="1">
    <location>
        <begin position="66"/>
        <end position="75"/>
    </location>
</feature>
<accession>A0A9D1JVE8</accession>
<dbReference type="AlphaFoldDB" id="A0A9D1JVE8"/>
<evidence type="ECO:0000313" key="2">
    <source>
        <dbReference type="EMBL" id="HIS66743.1"/>
    </source>
</evidence>
<keyword evidence="2" id="KW-0946">Virion</keyword>
<reference evidence="2" key="1">
    <citation type="submission" date="2020-10" db="EMBL/GenBank/DDBJ databases">
        <authorList>
            <person name="Gilroy R."/>
        </authorList>
    </citation>
    <scope>NUCLEOTIDE SEQUENCE</scope>
    <source>
        <strain evidence="2">ChiHjej10B9-9673</strain>
    </source>
</reference>
<sequence>MDDKLIMENLLNTAKGVCDLYMHGAIEASTPNVRQAFATALNFELGMQDELYKEMQRKGWYAPEQANAQRTQQLKQKYKPNCCG</sequence>
<dbReference type="Pfam" id="PF07875">
    <property type="entry name" value="Coat_F"/>
    <property type="match status" value="1"/>
</dbReference>
<proteinExistence type="predicted"/>
<protein>
    <submittedName>
        <fullName evidence="2">Spore coat protein</fullName>
    </submittedName>
</protein>